<gene>
    <name evidence="2" type="ORF">GWI33_005430</name>
</gene>
<evidence type="ECO:0000313" key="3">
    <source>
        <dbReference type="Proteomes" id="UP000625711"/>
    </source>
</evidence>
<accession>A0A834IK39</accession>
<feature type="compositionally biased region" description="Basic and acidic residues" evidence="1">
    <location>
        <begin position="30"/>
        <end position="55"/>
    </location>
</feature>
<organism evidence="2 3">
    <name type="scientific">Rhynchophorus ferrugineus</name>
    <name type="common">Red palm weevil</name>
    <name type="synonym">Curculio ferrugineus</name>
    <dbReference type="NCBI Taxonomy" id="354439"/>
    <lineage>
        <taxon>Eukaryota</taxon>
        <taxon>Metazoa</taxon>
        <taxon>Ecdysozoa</taxon>
        <taxon>Arthropoda</taxon>
        <taxon>Hexapoda</taxon>
        <taxon>Insecta</taxon>
        <taxon>Pterygota</taxon>
        <taxon>Neoptera</taxon>
        <taxon>Endopterygota</taxon>
        <taxon>Coleoptera</taxon>
        <taxon>Polyphaga</taxon>
        <taxon>Cucujiformia</taxon>
        <taxon>Curculionidae</taxon>
        <taxon>Dryophthorinae</taxon>
        <taxon>Rhynchophorus</taxon>
    </lineage>
</organism>
<comment type="caution">
    <text evidence="2">The sequence shown here is derived from an EMBL/GenBank/DDBJ whole genome shotgun (WGS) entry which is preliminary data.</text>
</comment>
<name>A0A834IK39_RHYFE</name>
<keyword evidence="3" id="KW-1185">Reference proteome</keyword>
<dbReference type="AlphaFoldDB" id="A0A834IK39"/>
<sequence length="74" mass="8127">MTRARSLGLRGDPQPPFLKPVIVTTNASDTARRADDPPTTRNRVTVDDEQRRPPDPPDLSPSYEKATRSSIAGL</sequence>
<dbReference type="EMBL" id="JAACXV010000271">
    <property type="protein sequence ID" value="KAF7280881.1"/>
    <property type="molecule type" value="Genomic_DNA"/>
</dbReference>
<evidence type="ECO:0000313" key="2">
    <source>
        <dbReference type="EMBL" id="KAF7280881.1"/>
    </source>
</evidence>
<evidence type="ECO:0000256" key="1">
    <source>
        <dbReference type="SAM" id="MobiDB-lite"/>
    </source>
</evidence>
<dbReference type="Proteomes" id="UP000625711">
    <property type="component" value="Unassembled WGS sequence"/>
</dbReference>
<reference evidence="2" key="1">
    <citation type="submission" date="2020-08" db="EMBL/GenBank/DDBJ databases">
        <title>Genome sequencing and assembly of the red palm weevil Rhynchophorus ferrugineus.</title>
        <authorList>
            <person name="Dias G.B."/>
            <person name="Bergman C.M."/>
            <person name="Manee M."/>
        </authorList>
    </citation>
    <scope>NUCLEOTIDE SEQUENCE</scope>
    <source>
        <strain evidence="2">AA-2017</strain>
        <tissue evidence="2">Whole larva</tissue>
    </source>
</reference>
<protein>
    <submittedName>
        <fullName evidence="2">Uncharacterized protein</fullName>
    </submittedName>
</protein>
<proteinExistence type="predicted"/>
<feature type="region of interest" description="Disordered" evidence="1">
    <location>
        <begin position="1"/>
        <end position="74"/>
    </location>
</feature>